<dbReference type="KEGG" id="dhe:111601266"/>
<dbReference type="PANTHER" id="PTHR11847:SF4">
    <property type="entry name" value="LARGE RIBOSOMAL SUBUNIT PROTEIN EL15"/>
    <property type="match status" value="1"/>
</dbReference>
<dbReference type="GO" id="GO:0002181">
    <property type="term" value="P:cytoplasmic translation"/>
    <property type="evidence" value="ECO:0007669"/>
    <property type="project" value="TreeGrafter"/>
</dbReference>
<organism evidence="5 6">
    <name type="scientific">Drosophila hydei</name>
    <name type="common">Fruit fly</name>
    <dbReference type="NCBI Taxonomy" id="7224"/>
    <lineage>
        <taxon>Eukaryota</taxon>
        <taxon>Metazoa</taxon>
        <taxon>Ecdysozoa</taxon>
        <taxon>Arthropoda</taxon>
        <taxon>Hexapoda</taxon>
        <taxon>Insecta</taxon>
        <taxon>Pterygota</taxon>
        <taxon>Neoptera</taxon>
        <taxon>Endopterygota</taxon>
        <taxon>Diptera</taxon>
        <taxon>Brachycera</taxon>
        <taxon>Muscomorpha</taxon>
        <taxon>Ephydroidea</taxon>
        <taxon>Drosophilidae</taxon>
        <taxon>Drosophila</taxon>
    </lineage>
</organism>
<dbReference type="AlphaFoldDB" id="A0A6J1M3C6"/>
<accession>A0A6J1M3C6</accession>
<dbReference type="GeneID" id="111601266"/>
<dbReference type="PANTHER" id="PTHR11847">
    <property type="entry name" value="RIBOSOMAL PROTEIN L15"/>
    <property type="match status" value="1"/>
</dbReference>
<dbReference type="RefSeq" id="XP_023173541.1">
    <property type="nucleotide sequence ID" value="XM_023317773.2"/>
</dbReference>
<evidence type="ECO:0000256" key="2">
    <source>
        <dbReference type="ARBA" id="ARBA00022980"/>
    </source>
</evidence>
<dbReference type="InterPro" id="IPR000439">
    <property type="entry name" value="Ribosomal_eL15"/>
</dbReference>
<evidence type="ECO:0000313" key="6">
    <source>
        <dbReference type="RefSeq" id="XP_023173541.1"/>
    </source>
</evidence>
<dbReference type="GO" id="GO:0022625">
    <property type="term" value="C:cytosolic large ribosomal subunit"/>
    <property type="evidence" value="ECO:0007669"/>
    <property type="project" value="TreeGrafter"/>
</dbReference>
<evidence type="ECO:0000313" key="5">
    <source>
        <dbReference type="Proteomes" id="UP000504633"/>
    </source>
</evidence>
<evidence type="ECO:0000256" key="4">
    <source>
        <dbReference type="RuleBase" id="RU000663"/>
    </source>
</evidence>
<dbReference type="Pfam" id="PF00827">
    <property type="entry name" value="Ribosomal_L15e"/>
    <property type="match status" value="1"/>
</dbReference>
<dbReference type="InterPro" id="IPR012678">
    <property type="entry name" value="Ribosomal_uL23/eL15/eS24_sf"/>
</dbReference>
<dbReference type="GO" id="GO:0003723">
    <property type="term" value="F:RNA binding"/>
    <property type="evidence" value="ECO:0007669"/>
    <property type="project" value="TreeGrafter"/>
</dbReference>
<sequence length="125" mass="14875">MRYFIRIRVWHCRHMLKIQRSCGPARSEKSRRLGTVVYRIQIRCEGRKRPLAKASPNGKSKSHNVKDLNPYLRLQAIIEERIGRRLGDLRMLNSHWVTLDDTHRYFEVILVDINLNGIRRDAKQN</sequence>
<dbReference type="SMART" id="SM01384">
    <property type="entry name" value="Ribosomal_L15e"/>
    <property type="match status" value="1"/>
</dbReference>
<dbReference type="SUPFAM" id="SSF54189">
    <property type="entry name" value="Ribosomal proteins S24e, L23 and L15e"/>
    <property type="match status" value="1"/>
</dbReference>
<dbReference type="InterPro" id="IPR024794">
    <property type="entry name" value="Rbsml_eL15_core_dom_sf"/>
</dbReference>
<dbReference type="Gene3D" id="3.40.1120.10">
    <property type="entry name" value="Ribosomal protein l15e"/>
    <property type="match status" value="1"/>
</dbReference>
<keyword evidence="3 4" id="KW-0687">Ribonucleoprotein</keyword>
<proteinExistence type="inferred from homology"/>
<name>A0A6J1M3C6_DROHY</name>
<comment type="similarity">
    <text evidence="1 4">Belongs to the eukaryotic ribosomal protein eL15 family.</text>
</comment>
<evidence type="ECO:0000256" key="1">
    <source>
        <dbReference type="ARBA" id="ARBA00006857"/>
    </source>
</evidence>
<gene>
    <name evidence="6" type="primary">LOC111601266</name>
</gene>
<dbReference type="GO" id="GO:0003735">
    <property type="term" value="F:structural constituent of ribosome"/>
    <property type="evidence" value="ECO:0007669"/>
    <property type="project" value="InterPro"/>
</dbReference>
<evidence type="ECO:0000256" key="3">
    <source>
        <dbReference type="ARBA" id="ARBA00023274"/>
    </source>
</evidence>
<protein>
    <recommendedName>
        <fullName evidence="4">Ribosomal protein L15</fullName>
    </recommendedName>
</protein>
<dbReference type="Proteomes" id="UP000504633">
    <property type="component" value="Unplaced"/>
</dbReference>
<dbReference type="OrthoDB" id="10255148at2759"/>
<keyword evidence="2 4" id="KW-0689">Ribosomal protein</keyword>
<reference evidence="6" key="1">
    <citation type="submission" date="2025-08" db="UniProtKB">
        <authorList>
            <consortium name="RefSeq"/>
        </authorList>
    </citation>
    <scope>IDENTIFICATION</scope>
    <source>
        <strain evidence="6">15085-1641.00</strain>
        <tissue evidence="6">Whole body</tissue>
    </source>
</reference>
<keyword evidence="5" id="KW-1185">Reference proteome</keyword>
<dbReference type="OMA" id="RIQIRCE"/>